<feature type="transmembrane region" description="Helical" evidence="5">
    <location>
        <begin position="118"/>
        <end position="136"/>
    </location>
</feature>
<keyword evidence="4 5" id="KW-0472">Membrane</keyword>
<evidence type="ECO:0000313" key="7">
    <source>
        <dbReference type="EMBL" id="NYE83136.1"/>
    </source>
</evidence>
<dbReference type="GO" id="GO:0005886">
    <property type="term" value="C:plasma membrane"/>
    <property type="evidence" value="ECO:0007669"/>
    <property type="project" value="TreeGrafter"/>
</dbReference>
<keyword evidence="2 5" id="KW-0812">Transmembrane</keyword>
<feature type="transmembrane region" description="Helical" evidence="5">
    <location>
        <begin position="143"/>
        <end position="162"/>
    </location>
</feature>
<evidence type="ECO:0000259" key="6">
    <source>
        <dbReference type="PROSITE" id="PS50850"/>
    </source>
</evidence>
<dbReference type="InterPro" id="IPR011701">
    <property type="entry name" value="MFS"/>
</dbReference>
<feature type="transmembrane region" description="Helical" evidence="5">
    <location>
        <begin position="174"/>
        <end position="196"/>
    </location>
</feature>
<feature type="transmembrane region" description="Helical" evidence="5">
    <location>
        <begin position="55"/>
        <end position="74"/>
    </location>
</feature>
<feature type="domain" description="Major facilitator superfamily (MFS) profile" evidence="6">
    <location>
        <begin position="21"/>
        <end position="470"/>
    </location>
</feature>
<dbReference type="AlphaFoldDB" id="A0A7Y9IU87"/>
<dbReference type="InterPro" id="IPR020846">
    <property type="entry name" value="MFS_dom"/>
</dbReference>
<name>A0A7Y9IU87_9BURK</name>
<feature type="transmembrane region" description="Helical" evidence="5">
    <location>
        <begin position="233"/>
        <end position="251"/>
    </location>
</feature>
<dbReference type="Pfam" id="PF07690">
    <property type="entry name" value="MFS_1"/>
    <property type="match status" value="1"/>
</dbReference>
<accession>A0A7Y9IU87</accession>
<evidence type="ECO:0000256" key="2">
    <source>
        <dbReference type="ARBA" id="ARBA00022692"/>
    </source>
</evidence>
<dbReference type="Gene3D" id="1.20.1720.10">
    <property type="entry name" value="Multidrug resistance protein D"/>
    <property type="match status" value="1"/>
</dbReference>
<feature type="transmembrane region" description="Helical" evidence="5">
    <location>
        <begin position="366"/>
        <end position="388"/>
    </location>
</feature>
<dbReference type="PANTHER" id="PTHR23501">
    <property type="entry name" value="MAJOR FACILITATOR SUPERFAMILY"/>
    <property type="match status" value="1"/>
</dbReference>
<dbReference type="InterPro" id="IPR036259">
    <property type="entry name" value="MFS_trans_sf"/>
</dbReference>
<dbReference type="PROSITE" id="PS50850">
    <property type="entry name" value="MFS"/>
    <property type="match status" value="1"/>
</dbReference>
<feature type="transmembrane region" description="Helical" evidence="5">
    <location>
        <begin position="306"/>
        <end position="325"/>
    </location>
</feature>
<evidence type="ECO:0000256" key="5">
    <source>
        <dbReference type="SAM" id="Phobius"/>
    </source>
</evidence>
<feature type="transmembrane region" description="Helical" evidence="5">
    <location>
        <begin position="332"/>
        <end position="354"/>
    </location>
</feature>
<reference evidence="7 8" key="1">
    <citation type="submission" date="2020-07" db="EMBL/GenBank/DDBJ databases">
        <title>Genomic Encyclopedia of Type Strains, Phase IV (KMG-V): Genome sequencing to study the core and pangenomes of soil and plant-associated prokaryotes.</title>
        <authorList>
            <person name="Whitman W."/>
        </authorList>
    </citation>
    <scope>NUCLEOTIDE SEQUENCE [LARGE SCALE GENOMIC DNA]</scope>
    <source>
        <strain evidence="7 8">SAS40</strain>
    </source>
</reference>
<organism evidence="7 8">
    <name type="scientific">Pigmentiphaga litoralis</name>
    <dbReference type="NCBI Taxonomy" id="516702"/>
    <lineage>
        <taxon>Bacteria</taxon>
        <taxon>Pseudomonadati</taxon>
        <taxon>Pseudomonadota</taxon>
        <taxon>Betaproteobacteria</taxon>
        <taxon>Burkholderiales</taxon>
        <taxon>Alcaligenaceae</taxon>
        <taxon>Pigmentiphaga</taxon>
    </lineage>
</organism>
<dbReference type="PRINTS" id="PR01035">
    <property type="entry name" value="TCRTETA"/>
</dbReference>
<feature type="transmembrane region" description="Helical" evidence="5">
    <location>
        <begin position="208"/>
        <end position="227"/>
    </location>
</feature>
<protein>
    <submittedName>
        <fullName evidence="7">MFS family permease</fullName>
    </submittedName>
</protein>
<gene>
    <name evidence="7" type="ORF">FHW18_002407</name>
</gene>
<dbReference type="EMBL" id="JACBYR010000001">
    <property type="protein sequence ID" value="NYE83136.1"/>
    <property type="molecule type" value="Genomic_DNA"/>
</dbReference>
<feature type="transmembrane region" description="Helical" evidence="5">
    <location>
        <begin position="445"/>
        <end position="466"/>
    </location>
</feature>
<feature type="transmembrane region" description="Helical" evidence="5">
    <location>
        <begin position="86"/>
        <end position="112"/>
    </location>
</feature>
<evidence type="ECO:0000313" key="8">
    <source>
        <dbReference type="Proteomes" id="UP000542125"/>
    </source>
</evidence>
<sequence length="471" mass="48539">MASEHESSSLLELMTGRNGLRSLALAGGVALHAINVYVVTTVMPSIVKDIGGLEVYAWSTTLFVIASILGSALSSRLIGRLGPRKAYLSALVVFCLGTVVCAIAPAMAVLLAGRTLQGLAGGLLLALSYALIRLVYESRLWARALAFVSAMWGVATLSGPAIGGMFAQSGHWRLAFWALLPVAALLAVIVSSLVPAQDARGPTKVTVAWGRLGLLAGSVLAFSVGSLFEDNAARIACVALGVVMGGMIAWLDGRSAVRLLPTGAYSVRTVLGACYATMALLMLGVTTEIFAPYFLQVIHDRSPLEAGYLTAVMAGGWTVAALLFSGRTGPSAVRLVGLGPIVMTAALLALAVLLPQPTWVDTLAGFVVLCIALGGVGFGVGLCWPHLVTRVFRSARPEEANLASSAVTTVQLYAMAIGAALAGWVANAAGLTTPGGVDGAKHAAIALFALFAVFPALGIMTARAAMRPRQG</sequence>
<keyword evidence="8" id="KW-1185">Reference proteome</keyword>
<evidence type="ECO:0000256" key="3">
    <source>
        <dbReference type="ARBA" id="ARBA00022989"/>
    </source>
</evidence>
<dbReference type="RefSeq" id="WP_179586557.1">
    <property type="nucleotide sequence ID" value="NZ_JACBYR010000001.1"/>
</dbReference>
<dbReference type="PANTHER" id="PTHR23501:SF154">
    <property type="entry name" value="MULTIDRUG-EFFLUX TRANSPORTER RV1634-RELATED"/>
    <property type="match status" value="1"/>
</dbReference>
<feature type="transmembrane region" description="Helical" evidence="5">
    <location>
        <begin position="23"/>
        <end position="43"/>
    </location>
</feature>
<proteinExistence type="predicted"/>
<feature type="transmembrane region" description="Helical" evidence="5">
    <location>
        <begin position="272"/>
        <end position="294"/>
    </location>
</feature>
<feature type="transmembrane region" description="Helical" evidence="5">
    <location>
        <begin position="400"/>
        <end position="425"/>
    </location>
</feature>
<keyword evidence="3 5" id="KW-1133">Transmembrane helix</keyword>
<evidence type="ECO:0000256" key="4">
    <source>
        <dbReference type="ARBA" id="ARBA00023136"/>
    </source>
</evidence>
<comment type="caution">
    <text evidence="7">The sequence shown here is derived from an EMBL/GenBank/DDBJ whole genome shotgun (WGS) entry which is preliminary data.</text>
</comment>
<evidence type="ECO:0000256" key="1">
    <source>
        <dbReference type="ARBA" id="ARBA00004141"/>
    </source>
</evidence>
<dbReference type="GO" id="GO:0022857">
    <property type="term" value="F:transmembrane transporter activity"/>
    <property type="evidence" value="ECO:0007669"/>
    <property type="project" value="InterPro"/>
</dbReference>
<comment type="subcellular location">
    <subcellularLocation>
        <location evidence="1">Membrane</location>
        <topology evidence="1">Multi-pass membrane protein</topology>
    </subcellularLocation>
</comment>
<dbReference type="InterPro" id="IPR001958">
    <property type="entry name" value="Tet-R_TetA/multi-R_MdtG-like"/>
</dbReference>
<dbReference type="SUPFAM" id="SSF103473">
    <property type="entry name" value="MFS general substrate transporter"/>
    <property type="match status" value="1"/>
</dbReference>
<dbReference type="Gene3D" id="1.20.1250.20">
    <property type="entry name" value="MFS general substrate transporter like domains"/>
    <property type="match status" value="1"/>
</dbReference>
<dbReference type="Proteomes" id="UP000542125">
    <property type="component" value="Unassembled WGS sequence"/>
</dbReference>